<feature type="transmembrane region" description="Helical" evidence="9">
    <location>
        <begin position="91"/>
        <end position="114"/>
    </location>
</feature>
<dbReference type="InterPro" id="IPR000276">
    <property type="entry name" value="GPCR_Rhodpsn"/>
</dbReference>
<dbReference type="PROSITE" id="PS00237">
    <property type="entry name" value="G_PROTEIN_RECEP_F1_1"/>
    <property type="match status" value="1"/>
</dbReference>
<dbReference type="AlphaFoldDB" id="A0A1B6LA47"/>
<protein>
    <recommendedName>
        <fullName evidence="10">G-protein coupled receptors family 1 profile domain-containing protein</fullName>
    </recommendedName>
</protein>
<feature type="transmembrane region" description="Helical" evidence="9">
    <location>
        <begin position="120"/>
        <end position="141"/>
    </location>
</feature>
<evidence type="ECO:0000256" key="6">
    <source>
        <dbReference type="ARBA" id="ARBA00023136"/>
    </source>
</evidence>
<dbReference type="GO" id="GO:0097003">
    <property type="term" value="F:adipokinetic hormone receptor activity"/>
    <property type="evidence" value="ECO:0007669"/>
    <property type="project" value="TreeGrafter"/>
</dbReference>
<feature type="transmembrane region" description="Helical" evidence="9">
    <location>
        <begin position="162"/>
        <end position="182"/>
    </location>
</feature>
<name>A0A1B6LA47_9HEMI</name>
<dbReference type="CDD" id="cd15382">
    <property type="entry name" value="7tmA_AKHR"/>
    <property type="match status" value="1"/>
</dbReference>
<feature type="transmembrane region" description="Helical" evidence="9">
    <location>
        <begin position="48"/>
        <end position="70"/>
    </location>
</feature>
<dbReference type="Gene3D" id="1.20.1070.10">
    <property type="entry name" value="Rhodopsin 7-helix transmembrane proteins"/>
    <property type="match status" value="1"/>
</dbReference>
<sequence>MEAVADDVLTSSSSIDKVPTFGFFPDWCNGSYNVTIDMCFNEGHVVSIVFYSILFVFSAIGNITVLSIILRRRRNSSSRINTMLMHLAIADLLVTFLMMPLEIVWAATVSWWFGDITCRVTAFFRIFGLYLSSFVLICISIDRYFAVLKPMNLSDVDRRGKLMLSCAWMGSVLCSSPQVWVFHVENHPNNTWYEQCVHFNSFSSSSHELAYFFFGMIMMYGLPFFVIIFSYASILAEIYRRSQEPGDKFRRSSLGFLGRAKSRTLKMTVTIVTVFLVCWTPYYVICVWHWLFPESAKELDQRVQKGLFLFACTNSCMNPIVYGVFNIRTRRRAPGQRTQTHDSRHDAVDVVRLVSWKRSASTPVGGNKRIYCHTCRSRTGKSNCMLVTDDIKMITPQ</sequence>
<keyword evidence="4 8" id="KW-0812">Transmembrane</keyword>
<evidence type="ECO:0000256" key="5">
    <source>
        <dbReference type="ARBA" id="ARBA00022989"/>
    </source>
</evidence>
<feature type="transmembrane region" description="Helical" evidence="9">
    <location>
        <begin position="269"/>
        <end position="291"/>
    </location>
</feature>
<keyword evidence="8" id="KW-0807">Transducer</keyword>
<dbReference type="GO" id="GO:0005886">
    <property type="term" value="C:plasma membrane"/>
    <property type="evidence" value="ECO:0007669"/>
    <property type="project" value="UniProtKB-SubCell"/>
</dbReference>
<keyword evidence="6 9" id="KW-0472">Membrane</keyword>
<proteinExistence type="inferred from homology"/>
<dbReference type="GO" id="GO:0042277">
    <property type="term" value="F:peptide binding"/>
    <property type="evidence" value="ECO:0007669"/>
    <property type="project" value="TreeGrafter"/>
</dbReference>
<reference evidence="11" key="1">
    <citation type="submission" date="2015-11" db="EMBL/GenBank/DDBJ databases">
        <title>De novo transcriptome assembly of four potential Pierce s Disease insect vectors from Arizona vineyards.</title>
        <authorList>
            <person name="Tassone E.E."/>
        </authorList>
    </citation>
    <scope>NUCLEOTIDE SEQUENCE</scope>
</reference>
<evidence type="ECO:0000313" key="11">
    <source>
        <dbReference type="EMBL" id="JAT20579.1"/>
    </source>
</evidence>
<gene>
    <name evidence="11" type="ORF">g.11453</name>
</gene>
<dbReference type="PANTHER" id="PTHR24241:SF59">
    <property type="entry name" value="ADIPOKINETIC HORMONE RECEPTOR, ISOFORM C"/>
    <property type="match status" value="1"/>
</dbReference>
<keyword evidence="5 9" id="KW-1133">Transmembrane helix</keyword>
<dbReference type="Pfam" id="PF00001">
    <property type="entry name" value="7tm_1"/>
    <property type="match status" value="1"/>
</dbReference>
<feature type="transmembrane region" description="Helical" evidence="9">
    <location>
        <begin position="209"/>
        <end position="232"/>
    </location>
</feature>
<dbReference type="GO" id="GO:0032870">
    <property type="term" value="P:cellular response to hormone stimulus"/>
    <property type="evidence" value="ECO:0007669"/>
    <property type="project" value="TreeGrafter"/>
</dbReference>
<keyword evidence="8" id="KW-0297">G-protein coupled receptor</keyword>
<dbReference type="PROSITE" id="PS50262">
    <property type="entry name" value="G_PROTEIN_RECEP_F1_2"/>
    <property type="match status" value="1"/>
</dbReference>
<evidence type="ECO:0000256" key="3">
    <source>
        <dbReference type="ARBA" id="ARBA00022475"/>
    </source>
</evidence>
<evidence type="ECO:0000259" key="10">
    <source>
        <dbReference type="PROSITE" id="PS50262"/>
    </source>
</evidence>
<evidence type="ECO:0000256" key="8">
    <source>
        <dbReference type="RuleBase" id="RU000688"/>
    </source>
</evidence>
<dbReference type="GO" id="GO:0004930">
    <property type="term" value="F:G protein-coupled receptor activity"/>
    <property type="evidence" value="ECO:0007669"/>
    <property type="project" value="UniProtKB-KW"/>
</dbReference>
<feature type="transmembrane region" description="Helical" evidence="9">
    <location>
        <begin position="306"/>
        <end position="327"/>
    </location>
</feature>
<keyword evidence="3" id="KW-1003">Cell membrane</keyword>
<evidence type="ECO:0000256" key="7">
    <source>
        <dbReference type="ARBA" id="ARBA00023170"/>
    </source>
</evidence>
<organism evidence="11">
    <name type="scientific">Graphocephala atropunctata</name>
    <dbReference type="NCBI Taxonomy" id="36148"/>
    <lineage>
        <taxon>Eukaryota</taxon>
        <taxon>Metazoa</taxon>
        <taxon>Ecdysozoa</taxon>
        <taxon>Arthropoda</taxon>
        <taxon>Hexapoda</taxon>
        <taxon>Insecta</taxon>
        <taxon>Pterygota</taxon>
        <taxon>Neoptera</taxon>
        <taxon>Paraneoptera</taxon>
        <taxon>Hemiptera</taxon>
        <taxon>Auchenorrhyncha</taxon>
        <taxon>Membracoidea</taxon>
        <taxon>Cicadellidae</taxon>
        <taxon>Cicadellinae</taxon>
        <taxon>Cicadellini</taxon>
        <taxon>Graphocephala</taxon>
    </lineage>
</organism>
<dbReference type="EMBL" id="GEBQ01019398">
    <property type="protein sequence ID" value="JAT20579.1"/>
    <property type="molecule type" value="Transcribed_RNA"/>
</dbReference>
<dbReference type="PRINTS" id="PR00237">
    <property type="entry name" value="GPCRRHODOPSN"/>
</dbReference>
<evidence type="ECO:0000256" key="1">
    <source>
        <dbReference type="ARBA" id="ARBA00004651"/>
    </source>
</evidence>
<dbReference type="PANTHER" id="PTHR24241">
    <property type="entry name" value="NEUROPEPTIDE RECEPTOR-RELATED G-PROTEIN COUPLED RECEPTOR"/>
    <property type="match status" value="1"/>
</dbReference>
<evidence type="ECO:0000256" key="2">
    <source>
        <dbReference type="ARBA" id="ARBA00010663"/>
    </source>
</evidence>
<dbReference type="SUPFAM" id="SSF81321">
    <property type="entry name" value="Family A G protein-coupled receptor-like"/>
    <property type="match status" value="1"/>
</dbReference>
<dbReference type="InterPro" id="IPR017452">
    <property type="entry name" value="GPCR_Rhodpsn_7TM"/>
</dbReference>
<accession>A0A1B6LA47</accession>
<comment type="subcellular location">
    <subcellularLocation>
        <location evidence="1">Cell membrane</location>
        <topology evidence="1">Multi-pass membrane protein</topology>
    </subcellularLocation>
</comment>
<evidence type="ECO:0000256" key="9">
    <source>
        <dbReference type="SAM" id="Phobius"/>
    </source>
</evidence>
<evidence type="ECO:0000256" key="4">
    <source>
        <dbReference type="ARBA" id="ARBA00022692"/>
    </source>
</evidence>
<comment type="similarity">
    <text evidence="2 8">Belongs to the G-protein coupled receptor 1 family.</text>
</comment>
<feature type="domain" description="G-protein coupled receptors family 1 profile" evidence="10">
    <location>
        <begin position="61"/>
        <end position="322"/>
    </location>
</feature>
<keyword evidence="7 8" id="KW-0675">Receptor</keyword>